<comment type="similarity">
    <text evidence="1 9">Belongs to the VPS11 family.</text>
</comment>
<dbReference type="Pfam" id="PF17122">
    <property type="entry name" value="zf-C3H2C3"/>
    <property type="match status" value="1"/>
</dbReference>
<dbReference type="PIRSF" id="PIRSF007860">
    <property type="entry name" value="VPS11"/>
    <property type="match status" value="1"/>
</dbReference>
<keyword evidence="2 9" id="KW-0813">Transport</keyword>
<protein>
    <recommendedName>
        <fullName evidence="9">E3 ubiquitin-protein ligase PEP5</fullName>
        <ecNumber evidence="9">2.3.2.27</ecNumber>
    </recommendedName>
</protein>
<dbReference type="InterPro" id="IPR001841">
    <property type="entry name" value="Znf_RING"/>
</dbReference>
<proteinExistence type="inferred from homology"/>
<keyword evidence="5" id="KW-0862">Zinc</keyword>
<evidence type="ECO:0000313" key="14">
    <source>
        <dbReference type="Proteomes" id="UP000238350"/>
    </source>
</evidence>
<evidence type="ECO:0000313" key="13">
    <source>
        <dbReference type="EMBL" id="PRT55633.1"/>
    </source>
</evidence>
<evidence type="ECO:0000256" key="9">
    <source>
        <dbReference type="PIRNR" id="PIRNR007860"/>
    </source>
</evidence>
<evidence type="ECO:0000259" key="12">
    <source>
        <dbReference type="Pfam" id="PF23341"/>
    </source>
</evidence>
<dbReference type="EC" id="2.3.2.27" evidence="9"/>
<dbReference type="GO" id="GO:0006904">
    <property type="term" value="P:vesicle docking involved in exocytosis"/>
    <property type="evidence" value="ECO:0007669"/>
    <property type="project" value="TreeGrafter"/>
</dbReference>
<dbReference type="CDD" id="cd16688">
    <property type="entry name" value="RING-H2_Vps11"/>
    <property type="match status" value="1"/>
</dbReference>
<comment type="subunit">
    <text evidence="9">Component of the homotypic vacuole fusion and vacuole protein sorting (HOPS) complex. Component of the class C core vacuole/endosome tethering (CORVET) complex.</text>
</comment>
<dbReference type="InterPro" id="IPR057307">
    <property type="entry name" value="PEP5_VPS11_N"/>
</dbReference>
<dbReference type="RefSeq" id="XP_024665578.1">
    <property type="nucleotide sequence ID" value="XM_024809810.1"/>
</dbReference>
<comment type="caution">
    <text evidence="13">The sequence shown here is derived from an EMBL/GenBank/DDBJ whole genome shotgun (WGS) entry which is preliminary data.</text>
</comment>
<dbReference type="GeneID" id="36517001"/>
<name>A0A2T0FKW4_9ASCO</name>
<dbReference type="GO" id="GO:0007032">
    <property type="term" value="P:endosome organization"/>
    <property type="evidence" value="ECO:0007669"/>
    <property type="project" value="TreeGrafter"/>
</dbReference>
<keyword evidence="6 9" id="KW-0653">Protein transport</keyword>
<dbReference type="STRING" id="45607.A0A2T0FKW4"/>
<comment type="subcellular location">
    <subcellularLocation>
        <location evidence="8">Endomembrane system</location>
        <topology evidence="8">Peripheral membrane protein</topology>
        <orientation evidence="8">Cytoplasmic side</orientation>
    </subcellularLocation>
    <subcellularLocation>
        <location evidence="9">Vacuole membrane</location>
        <topology evidence="9">Peripheral membrane protein</topology>
        <orientation evidence="9">Cytoplasmic side</orientation>
    </subcellularLocation>
</comment>
<keyword evidence="9" id="KW-0926">Vacuole</keyword>
<dbReference type="InterPro" id="IPR016528">
    <property type="entry name" value="VPS11"/>
</dbReference>
<feature type="domain" description="RING-type" evidence="11">
    <location>
        <begin position="813"/>
        <end position="847"/>
    </location>
</feature>
<dbReference type="GO" id="GO:0030674">
    <property type="term" value="F:protein-macromolecule adaptor activity"/>
    <property type="evidence" value="ECO:0007669"/>
    <property type="project" value="TreeGrafter"/>
</dbReference>
<keyword evidence="7 9" id="KW-0472">Membrane</keyword>
<evidence type="ECO:0000256" key="10">
    <source>
        <dbReference type="PROSITE-ProRule" id="PRU01006"/>
    </source>
</evidence>
<dbReference type="InterPro" id="IPR000547">
    <property type="entry name" value="Clathrin_H-chain/VPS_repeat"/>
</dbReference>
<evidence type="ECO:0000256" key="2">
    <source>
        <dbReference type="ARBA" id="ARBA00022448"/>
    </source>
</evidence>
<organism evidence="13 14">
    <name type="scientific">Wickerhamiella sorbophila</name>
    <dbReference type="NCBI Taxonomy" id="45607"/>
    <lineage>
        <taxon>Eukaryota</taxon>
        <taxon>Fungi</taxon>
        <taxon>Dikarya</taxon>
        <taxon>Ascomycota</taxon>
        <taxon>Saccharomycotina</taxon>
        <taxon>Dipodascomycetes</taxon>
        <taxon>Dipodascales</taxon>
        <taxon>Trichomonascaceae</taxon>
        <taxon>Wickerhamiella</taxon>
    </lineage>
</organism>
<evidence type="ECO:0000256" key="3">
    <source>
        <dbReference type="ARBA" id="ARBA00022723"/>
    </source>
</evidence>
<dbReference type="Pfam" id="PF23341">
    <property type="entry name" value="PEP5_VPS11_N"/>
    <property type="match status" value="1"/>
</dbReference>
<dbReference type="GO" id="GO:0008270">
    <property type="term" value="F:zinc ion binding"/>
    <property type="evidence" value="ECO:0007669"/>
    <property type="project" value="UniProtKB-KW"/>
</dbReference>
<keyword evidence="3" id="KW-0479">Metal-binding</keyword>
<dbReference type="PANTHER" id="PTHR23323">
    <property type="entry name" value="VACUOLAR PROTEIN SORTING-ASSOCIATED PROTEIN"/>
    <property type="match status" value="1"/>
</dbReference>
<dbReference type="Proteomes" id="UP000238350">
    <property type="component" value="Unassembled WGS sequence"/>
</dbReference>
<evidence type="ECO:0000256" key="8">
    <source>
        <dbReference type="ARBA" id="ARBA00029433"/>
    </source>
</evidence>
<keyword evidence="9" id="KW-0808">Transferase</keyword>
<keyword evidence="14" id="KW-1185">Reference proteome</keyword>
<gene>
    <name evidence="13" type="ORF">B9G98_03253</name>
</gene>
<dbReference type="GO" id="GO:0007033">
    <property type="term" value="P:vacuole organization"/>
    <property type="evidence" value="ECO:0007669"/>
    <property type="project" value="TreeGrafter"/>
</dbReference>
<dbReference type="EMBL" id="NDIQ01000022">
    <property type="protein sequence ID" value="PRT55633.1"/>
    <property type="molecule type" value="Genomic_DNA"/>
</dbReference>
<comment type="catalytic activity">
    <reaction evidence="9">
        <text>S-ubiquitinyl-[E2 ubiquitin-conjugating enzyme]-L-cysteine + [acceptor protein]-L-lysine = [E2 ubiquitin-conjugating enzyme]-L-cysteine + N(6)-ubiquitinyl-[acceptor protein]-L-lysine.</text>
        <dbReference type="EC" id="2.3.2.27"/>
    </reaction>
</comment>
<evidence type="ECO:0000256" key="5">
    <source>
        <dbReference type="ARBA" id="ARBA00022833"/>
    </source>
</evidence>
<sequence>MSGWRELPFFGITPVIDPSLFSEELTAITPANDTVLYSTRREIRQFDKELNPLLTTAIEDGWTIDFLRGVPSTFYFVSVATRQGEPAVVTVWNMGKMKATGPSILSRIKVKHNEFPITTFAMAPDVSVMVFGYADGAVIVVRGDVLHDRGARQRLVYNAPTAITGLEFVDDEYTNVFVASLSQIATVSTVGKPPTVLEKSKGADLGCVTSLDNQLIVAREKEICYYTPYQRGPAIEFACTKKSISCYKHYLVIVSQEHSLLGDPLKLIIVDTRNSIIAYQGHLAVKHMFVQWDRLNVLGPDSVLYILKEKTPLEQLNILREQQLFKTALSMTNGIDSKEVLLLHQEYADFLQERGDQEGALEHYIESIKLGNTSHVILRYKDSHKVTHLATYLEKLLENGLAQPEHMTLLVICYTNMHDYEKLSNLVSSSSEFQDFDFESTIQVCRKSNYFNLAARLAQIWPDPDLVVQIKLEMNDPKGCLDYIFTVSVADALRILTQNSRSLLNKLPVETTAVLISLFTGKFVQRPAEELQEPEKEAKESTVVAPVLQSYQAFVSYLKTASYLGGNLVNAETLQEQKTPTYLPPNPRLIFPSFIGHENEFVIFLEACLEAAADFQPSQNDLADLTTALYETYLSAARTSKDPSWNYKAARLIDEHSHLADNLAIKLANITLAPELTSVGGSPAEKFRDLIQAQKIDEALVLLESNPEPEVLLVAVKHFVSQADAFEKIRPNFTELLNKCVQLRVLSPVQIIDLVSRPHITIQDLRPFLENHIRNERAEIDRSSKLTKSYREETESERKKLGSDLPIVKYSDCAGCGLPLDLPVVHFACKHSYHQRCSTGSGYCRICSPEQQSVEVIRRSQLEAVKEDVFIDSLASHNDKLRVITDYISQGALA</sequence>
<dbReference type="GO" id="GO:0030897">
    <property type="term" value="C:HOPS complex"/>
    <property type="evidence" value="ECO:0007669"/>
    <property type="project" value="UniProtKB-UniRule"/>
</dbReference>
<evidence type="ECO:0000256" key="6">
    <source>
        <dbReference type="ARBA" id="ARBA00022927"/>
    </source>
</evidence>
<dbReference type="AlphaFoldDB" id="A0A2T0FKW4"/>
<dbReference type="PROSITE" id="PS50236">
    <property type="entry name" value="CHCR"/>
    <property type="match status" value="1"/>
</dbReference>
<evidence type="ECO:0000256" key="1">
    <source>
        <dbReference type="ARBA" id="ARBA00007070"/>
    </source>
</evidence>
<evidence type="ECO:0000256" key="7">
    <source>
        <dbReference type="ARBA" id="ARBA00023136"/>
    </source>
</evidence>
<keyword evidence="9" id="KW-0833">Ubl conjugation pathway</keyword>
<keyword evidence="4" id="KW-0863">Zinc-finger</keyword>
<dbReference type="InterPro" id="IPR057308">
    <property type="entry name" value="CHCR_PEP5_VPS11"/>
</dbReference>
<accession>A0A2T0FKW4</accession>
<dbReference type="OrthoDB" id="26184at2759"/>
<evidence type="ECO:0000259" key="11">
    <source>
        <dbReference type="Pfam" id="PF17122"/>
    </source>
</evidence>
<dbReference type="GO" id="GO:0048284">
    <property type="term" value="P:organelle fusion"/>
    <property type="evidence" value="ECO:0007669"/>
    <property type="project" value="TreeGrafter"/>
</dbReference>
<dbReference type="GO" id="GO:0000329">
    <property type="term" value="C:fungal-type vacuole membrane"/>
    <property type="evidence" value="ECO:0007669"/>
    <property type="project" value="UniProtKB-UniRule"/>
</dbReference>
<reference evidence="13 14" key="1">
    <citation type="submission" date="2017-04" db="EMBL/GenBank/DDBJ databases">
        <title>Genome sequencing of [Candida] sorbophila.</title>
        <authorList>
            <person name="Ahn J.O."/>
        </authorList>
    </citation>
    <scope>NUCLEOTIDE SEQUENCE [LARGE SCALE GENOMIC DNA]</scope>
    <source>
        <strain evidence="13 14">DS02</strain>
    </source>
</reference>
<dbReference type="PANTHER" id="PTHR23323:SF24">
    <property type="entry name" value="VACUOLAR PROTEIN SORTING-ASSOCIATED PROTEIN 11 HOMOLOG"/>
    <property type="match status" value="1"/>
</dbReference>
<dbReference type="GO" id="GO:0033263">
    <property type="term" value="C:CORVET complex"/>
    <property type="evidence" value="ECO:0007669"/>
    <property type="project" value="UniProtKB-UniRule"/>
</dbReference>
<dbReference type="GO" id="GO:0006886">
    <property type="term" value="P:intracellular protein transport"/>
    <property type="evidence" value="ECO:0007669"/>
    <property type="project" value="UniProtKB-UniRule"/>
</dbReference>
<feature type="repeat" description="CHCR" evidence="10">
    <location>
        <begin position="364"/>
        <end position="512"/>
    </location>
</feature>
<evidence type="ECO:0000256" key="4">
    <source>
        <dbReference type="ARBA" id="ARBA00022771"/>
    </source>
</evidence>
<feature type="domain" description="PEP5/VPS11 N-terminal" evidence="12">
    <location>
        <begin position="4"/>
        <end position="309"/>
    </location>
</feature>
<dbReference type="GO" id="GO:0061630">
    <property type="term" value="F:ubiquitin protein ligase activity"/>
    <property type="evidence" value="ECO:0007669"/>
    <property type="project" value="UniProtKB-EC"/>
</dbReference>
<dbReference type="Pfam" id="PF23356">
    <property type="entry name" value="TPR_PEP5_VPS11"/>
    <property type="match status" value="1"/>
</dbReference>